<dbReference type="AlphaFoldDB" id="A0A0F8XXZ7"/>
<dbReference type="EMBL" id="LAZR01060206">
    <property type="protein sequence ID" value="KKK66170.1"/>
    <property type="molecule type" value="Genomic_DNA"/>
</dbReference>
<comment type="caution">
    <text evidence="1">The sequence shown here is derived from an EMBL/GenBank/DDBJ whole genome shotgun (WGS) entry which is preliminary data.</text>
</comment>
<protein>
    <submittedName>
        <fullName evidence="1">Uncharacterized protein</fullName>
    </submittedName>
</protein>
<reference evidence="1" key="1">
    <citation type="journal article" date="2015" name="Nature">
        <title>Complex archaea that bridge the gap between prokaryotes and eukaryotes.</title>
        <authorList>
            <person name="Spang A."/>
            <person name="Saw J.H."/>
            <person name="Jorgensen S.L."/>
            <person name="Zaremba-Niedzwiedzka K."/>
            <person name="Martijn J."/>
            <person name="Lind A.E."/>
            <person name="van Eijk R."/>
            <person name="Schleper C."/>
            <person name="Guy L."/>
            <person name="Ettema T.J."/>
        </authorList>
    </citation>
    <scope>NUCLEOTIDE SEQUENCE</scope>
</reference>
<evidence type="ECO:0000313" key="1">
    <source>
        <dbReference type="EMBL" id="KKK66170.1"/>
    </source>
</evidence>
<name>A0A0F8XXZ7_9ZZZZ</name>
<accession>A0A0F8XXZ7</accession>
<proteinExistence type="predicted"/>
<gene>
    <name evidence="1" type="ORF">LCGC14_2966770</name>
</gene>
<organism evidence="1">
    <name type="scientific">marine sediment metagenome</name>
    <dbReference type="NCBI Taxonomy" id="412755"/>
    <lineage>
        <taxon>unclassified sequences</taxon>
        <taxon>metagenomes</taxon>
        <taxon>ecological metagenomes</taxon>
    </lineage>
</organism>
<sequence>MNKPLYGYKQLVRRPDWKYEVRGFVHHPDGRGDSWGRYRVIGTYNTRLEALTAHPTVRVRGASYPYRTCPVNMAINRSRLHGVDTTPRTD</sequence>